<organism evidence="2">
    <name type="scientific">Lactobacillus acidophilus (strain ATCC 700396 / NCK56 / N2 / NCFM)</name>
    <dbReference type="NCBI Taxonomy" id="272621"/>
    <lineage>
        <taxon>Bacteria</taxon>
        <taxon>Bacillati</taxon>
        <taxon>Bacillota</taxon>
        <taxon>Bacilli</taxon>
        <taxon>Lactobacillales</taxon>
        <taxon>Lactobacillaceae</taxon>
        <taxon>Lactobacillus</taxon>
    </lineage>
</organism>
<dbReference type="EMBL" id="CP000033">
    <property type="protein sequence ID" value="AAV42373.1"/>
    <property type="molecule type" value="Genomic_DNA"/>
</dbReference>
<reference evidence="1 2" key="1">
    <citation type="journal article" date="2005" name="Proc. Natl. Acad. Sci. U.S.A.">
        <title>Complete genome sequence of the probiotic lactic acid bacterium Lactobacillus acidophilus NCFM.</title>
        <authorList>
            <person name="Altermann E."/>
            <person name="Russell W.M."/>
            <person name="Azcarate-Peril M.A."/>
            <person name="Barrangou R."/>
            <person name="Buck B.L."/>
            <person name="McAuliffe O."/>
            <person name="Souther N."/>
            <person name="Dobson A."/>
            <person name="Duong T."/>
            <person name="Callanan M."/>
            <person name="Lick S."/>
            <person name="Hamrick A."/>
            <person name="Cano R."/>
            <person name="Klaenhammer T.R."/>
        </authorList>
    </citation>
    <scope>NUCLEOTIDE SEQUENCE [LARGE SCALE GENOMIC DNA]</scope>
    <source>
        <strain evidence="2">ATCC 700396 / NCK56 / N2 / NCFM</strain>
    </source>
</reference>
<dbReference type="eggNOG" id="ENOG5030A2S">
    <property type="taxonomic scope" value="Bacteria"/>
</dbReference>
<dbReference type="STRING" id="272621.LBA0488"/>
<dbReference type="PATRIC" id="fig|272621.13.peg.466"/>
<sequence length="128" mass="15155">MSLCQLFINKDQSKFMLIKMPDEITPDYYQEWIGKKEQENDIQSFGFSQQMLDRIALKYLDDSKENPYEAKYVLLKAPDEEELFVSSLELSCNEDEKMDIVRSGLLIVFDEEEIKHFTQILQDVWNQG</sequence>
<dbReference type="OrthoDB" id="2316215at2"/>
<dbReference type="GeneID" id="93290382"/>
<accession>Q5FLQ1</accession>
<evidence type="ECO:0000313" key="1">
    <source>
        <dbReference type="EMBL" id="AAV42373.1"/>
    </source>
</evidence>
<protein>
    <submittedName>
        <fullName evidence="1">Uncharacterized protein</fullName>
    </submittedName>
</protein>
<dbReference type="RefSeq" id="WP_003546189.1">
    <property type="nucleotide sequence ID" value="NC_006814.3"/>
</dbReference>
<dbReference type="AlphaFoldDB" id="Q5FLQ1"/>
<keyword evidence="2" id="KW-1185">Reference proteome</keyword>
<gene>
    <name evidence="1" type="ordered locus">LBA0488</name>
</gene>
<dbReference type="BioCyc" id="LACI272621:G1G49-513-MONOMER"/>
<name>Q5FLQ1_LACAC</name>
<dbReference type="HOGENOM" id="CLU_161301_0_0_9"/>
<evidence type="ECO:0000313" key="2">
    <source>
        <dbReference type="Proteomes" id="UP000006381"/>
    </source>
</evidence>
<dbReference type="Proteomes" id="UP000006381">
    <property type="component" value="Chromosome"/>
</dbReference>
<dbReference type="KEGG" id="lac:LBA0488"/>
<proteinExistence type="predicted"/>